<evidence type="ECO:0000256" key="1">
    <source>
        <dbReference type="SAM" id="Phobius"/>
    </source>
</evidence>
<evidence type="ECO:0000313" key="2">
    <source>
        <dbReference type="EMBL" id="ACD59913.1"/>
    </source>
</evidence>
<protein>
    <submittedName>
        <fullName evidence="2">Uncharacterized protein</fullName>
    </submittedName>
</protein>
<dbReference type="Proteomes" id="UP000001740">
    <property type="component" value="Chromosome"/>
</dbReference>
<accession>A0A0K0GM96</accession>
<reference evidence="2 3" key="1">
    <citation type="journal article" date="2008" name="BMC Genomics">
        <title>Genome sequence and rapid evolution of the rice pathogen Xanthomonas oryzae pv. oryzae PXO99A.</title>
        <authorList>
            <person name="Salzberg S.L."/>
            <person name="Sommer D.D."/>
            <person name="Schatz M.C."/>
            <person name="Phillippy A.M."/>
            <person name="Rabinowicz P.D."/>
            <person name="Tsuge S."/>
            <person name="Furutani A."/>
            <person name="Ochiai H."/>
            <person name="Delcher A.L."/>
            <person name="Kelley D."/>
            <person name="Madupu R."/>
            <person name="Puiu D."/>
            <person name="Radune D."/>
            <person name="Shumway M."/>
            <person name="Trapnell C."/>
            <person name="Aparna G."/>
            <person name="Jha G."/>
            <person name="Pandey A."/>
            <person name="Patil P.B."/>
            <person name="Ishihara H."/>
            <person name="Meyer D.F."/>
            <person name="Szurek B."/>
            <person name="Verdier V."/>
            <person name="Koebnik R."/>
            <person name="Dow J.M."/>
            <person name="Ryan R.P."/>
            <person name="Hirata H."/>
            <person name="Tsuyumu S."/>
            <person name="Won Lee S."/>
            <person name="Seo Y.S."/>
            <person name="Sriariyanum M."/>
            <person name="Ronald P.C."/>
            <person name="Sonti R.V."/>
            <person name="Van Sluys M.A."/>
            <person name="Leach J.E."/>
            <person name="White F.F."/>
            <person name="Bogdanove A.J."/>
        </authorList>
    </citation>
    <scope>NUCLEOTIDE SEQUENCE [LARGE SCALE GENOMIC DNA]</scope>
    <source>
        <strain evidence="2 3">PXO99A</strain>
    </source>
</reference>
<keyword evidence="1" id="KW-1133">Transmembrane helix</keyword>
<dbReference type="eggNOG" id="COG4095">
    <property type="taxonomic scope" value="Bacteria"/>
</dbReference>
<dbReference type="HOGENOM" id="CLU_162754_0_0_6"/>
<feature type="transmembrane region" description="Helical" evidence="1">
    <location>
        <begin position="6"/>
        <end position="24"/>
    </location>
</feature>
<name>A0A0K0GM96_XANOP</name>
<organism evidence="2 3">
    <name type="scientific">Xanthomonas oryzae pv. oryzae (strain PXO99A)</name>
    <dbReference type="NCBI Taxonomy" id="360094"/>
    <lineage>
        <taxon>Bacteria</taxon>
        <taxon>Pseudomonadati</taxon>
        <taxon>Pseudomonadota</taxon>
        <taxon>Gammaproteobacteria</taxon>
        <taxon>Lysobacterales</taxon>
        <taxon>Lysobacteraceae</taxon>
        <taxon>Xanthomonas</taxon>
    </lineage>
</organism>
<dbReference type="KEGG" id="xop:PXO_01476"/>
<dbReference type="AlphaFoldDB" id="A0A0K0GM96"/>
<dbReference type="Gene3D" id="1.20.1280.290">
    <property type="match status" value="1"/>
</dbReference>
<sequence length="125" mass="13852">MQFVDSVGWLASIVLIATLIRQIYEQWRSDAAQSISRWLFLAQISASVLFVLYRYLVGHAVLIVSNALMLPTGLTGYGVQRLKCCKLERTAWMRSVDNTCRVVAIVSLSFSLASAVSPMQLPLAS</sequence>
<dbReference type="EMBL" id="CP000967">
    <property type="protein sequence ID" value="ACD59913.1"/>
    <property type="molecule type" value="Genomic_DNA"/>
</dbReference>
<feature type="transmembrane region" description="Helical" evidence="1">
    <location>
        <begin position="100"/>
        <end position="121"/>
    </location>
</feature>
<dbReference type="PATRIC" id="fig|291331.8.peg.3437"/>
<keyword evidence="1" id="KW-0472">Membrane</keyword>
<evidence type="ECO:0000313" key="3">
    <source>
        <dbReference type="Proteomes" id="UP000001740"/>
    </source>
</evidence>
<gene>
    <name evidence="2" type="ordered locus">PXO_01476</name>
</gene>
<keyword evidence="1" id="KW-0812">Transmembrane</keyword>
<feature type="transmembrane region" description="Helical" evidence="1">
    <location>
        <begin position="36"/>
        <end position="53"/>
    </location>
</feature>
<proteinExistence type="predicted"/>